<keyword evidence="2" id="KW-1185">Reference proteome</keyword>
<evidence type="ECO:0000313" key="1">
    <source>
        <dbReference type="EMBL" id="MEQ2236070.1"/>
    </source>
</evidence>
<reference evidence="1 2" key="1">
    <citation type="submission" date="2021-06" db="EMBL/GenBank/DDBJ databases">
        <authorList>
            <person name="Palmer J.M."/>
        </authorList>
    </citation>
    <scope>NUCLEOTIDE SEQUENCE [LARGE SCALE GENOMIC DNA]</scope>
    <source>
        <strain evidence="2">if_2019</strain>
        <tissue evidence="1">Muscle</tissue>
    </source>
</reference>
<sequence length="108" mass="12099">MDDSVSTALHITSLCHTWKRVRMLFLSQCWVFHPFTILYHRNFEHFIHNILGQGLHGGAVDSTVALQQEGPGVDSWLGVFLHGYSGFLPQSKDMPVRLIGVSKLPLGV</sequence>
<dbReference type="EMBL" id="JAHRIQ010046934">
    <property type="protein sequence ID" value="MEQ2236070.1"/>
    <property type="molecule type" value="Genomic_DNA"/>
</dbReference>
<dbReference type="Proteomes" id="UP001482620">
    <property type="component" value="Unassembled WGS sequence"/>
</dbReference>
<organism evidence="1 2">
    <name type="scientific">Ilyodon furcidens</name>
    <name type="common">goldbreast splitfin</name>
    <dbReference type="NCBI Taxonomy" id="33524"/>
    <lineage>
        <taxon>Eukaryota</taxon>
        <taxon>Metazoa</taxon>
        <taxon>Chordata</taxon>
        <taxon>Craniata</taxon>
        <taxon>Vertebrata</taxon>
        <taxon>Euteleostomi</taxon>
        <taxon>Actinopterygii</taxon>
        <taxon>Neopterygii</taxon>
        <taxon>Teleostei</taxon>
        <taxon>Neoteleostei</taxon>
        <taxon>Acanthomorphata</taxon>
        <taxon>Ovalentaria</taxon>
        <taxon>Atherinomorphae</taxon>
        <taxon>Cyprinodontiformes</taxon>
        <taxon>Goodeidae</taxon>
        <taxon>Ilyodon</taxon>
    </lineage>
</organism>
<gene>
    <name evidence="1" type="ORF">ILYODFUR_008708</name>
</gene>
<evidence type="ECO:0000313" key="2">
    <source>
        <dbReference type="Proteomes" id="UP001482620"/>
    </source>
</evidence>
<protein>
    <submittedName>
        <fullName evidence="1">Uncharacterized protein</fullName>
    </submittedName>
</protein>
<comment type="caution">
    <text evidence="1">The sequence shown here is derived from an EMBL/GenBank/DDBJ whole genome shotgun (WGS) entry which is preliminary data.</text>
</comment>
<accession>A0ABV0TT34</accession>
<proteinExistence type="predicted"/>
<name>A0ABV0TT34_9TELE</name>